<evidence type="ECO:0000313" key="1">
    <source>
        <dbReference type="EMBL" id="MSB21439.1"/>
    </source>
</evidence>
<gene>
    <name evidence="1" type="ORF">GKE97_18245</name>
</gene>
<dbReference type="AlphaFoldDB" id="A0A6I2R6N1"/>
<dbReference type="InterPro" id="IPR049254">
    <property type="entry name" value="Phage_tail_terminator"/>
</dbReference>
<dbReference type="EMBL" id="WKPR01000022">
    <property type="protein sequence ID" value="MSB21439.1"/>
    <property type="molecule type" value="Genomic_DNA"/>
</dbReference>
<dbReference type="RefSeq" id="WP_172697967.1">
    <property type="nucleotide sequence ID" value="NZ_WKPR01000022.1"/>
</dbReference>
<accession>A0A6I2R6N1</accession>
<dbReference type="Pfam" id="PF20765">
    <property type="entry name" value="Phage_tail_terminator_8"/>
    <property type="match status" value="1"/>
</dbReference>
<evidence type="ECO:0000313" key="2">
    <source>
        <dbReference type="Proteomes" id="UP000434475"/>
    </source>
</evidence>
<comment type="caution">
    <text evidence="1">The sequence shown here is derived from an EMBL/GenBank/DDBJ whole genome shotgun (WGS) entry which is preliminary data.</text>
</comment>
<sequence length="140" mass="15620">MSNLDFSSIYDGVSLALHRAIPVAQVHGGDVQQGLKPGDLNVIMPSAGHTRQVGSRYLRTPTLDVIYYPKEGMAECYRTADVLVRALEDITTPEGDVIHCTSCEWSVEDGVLHILVSYDHYIYTPKDEDFMETLELEMEG</sequence>
<protein>
    <submittedName>
        <fullName evidence="1">Uncharacterized protein</fullName>
    </submittedName>
</protein>
<organism evidence="1 2">
    <name type="scientific">Flavonifractor plautii</name>
    <name type="common">Fusobacterium plautii</name>
    <dbReference type="NCBI Taxonomy" id="292800"/>
    <lineage>
        <taxon>Bacteria</taxon>
        <taxon>Bacillati</taxon>
        <taxon>Bacillota</taxon>
        <taxon>Clostridia</taxon>
        <taxon>Eubacteriales</taxon>
        <taxon>Oscillospiraceae</taxon>
        <taxon>Flavonifractor</taxon>
    </lineage>
</organism>
<proteinExistence type="predicted"/>
<dbReference type="Proteomes" id="UP000434475">
    <property type="component" value="Unassembled WGS sequence"/>
</dbReference>
<reference evidence="1 2" key="1">
    <citation type="journal article" date="2019" name="Nat. Med.">
        <title>A library of human gut bacterial isolates paired with longitudinal multiomics data enables mechanistic microbiome research.</title>
        <authorList>
            <person name="Poyet M."/>
            <person name="Groussin M."/>
            <person name="Gibbons S.M."/>
            <person name="Avila-Pacheco J."/>
            <person name="Jiang X."/>
            <person name="Kearney S.M."/>
            <person name="Perrotta A.R."/>
            <person name="Berdy B."/>
            <person name="Zhao S."/>
            <person name="Lieberman T.D."/>
            <person name="Swanson P.K."/>
            <person name="Smith M."/>
            <person name="Roesemann S."/>
            <person name="Alexander J.E."/>
            <person name="Rich S.A."/>
            <person name="Livny J."/>
            <person name="Vlamakis H."/>
            <person name="Clish C."/>
            <person name="Bullock K."/>
            <person name="Deik A."/>
            <person name="Scott J."/>
            <person name="Pierce K.A."/>
            <person name="Xavier R.J."/>
            <person name="Alm E.J."/>
        </authorList>
    </citation>
    <scope>NUCLEOTIDE SEQUENCE [LARGE SCALE GENOMIC DNA]</scope>
    <source>
        <strain evidence="1 2">BIOML-A2</strain>
    </source>
</reference>
<name>A0A6I2R6N1_FLAPL</name>